<reference evidence="7 8" key="1">
    <citation type="journal article" date="2015" name="Microbes Environ.">
        <title>Distribution and evolution of nitrogen fixation genes in the phylum bacteroidetes.</title>
        <authorList>
            <person name="Inoue J."/>
            <person name="Oshima K."/>
            <person name="Suda W."/>
            <person name="Sakamoto M."/>
            <person name="Iino T."/>
            <person name="Noda S."/>
            <person name="Hongoh Y."/>
            <person name="Hattori M."/>
            <person name="Ohkuma M."/>
        </authorList>
    </citation>
    <scope>NUCLEOTIDE SEQUENCE [LARGE SCALE GENOMIC DNA]</scope>
    <source>
        <strain evidence="7 8">JCM 15093</strain>
    </source>
</reference>
<evidence type="ECO:0000256" key="2">
    <source>
        <dbReference type="ARBA" id="ARBA00011245"/>
    </source>
</evidence>
<dbReference type="AlphaFoldDB" id="A0A069CZ26"/>
<evidence type="ECO:0000256" key="1">
    <source>
        <dbReference type="ARBA" id="ARBA00001913"/>
    </source>
</evidence>
<evidence type="ECO:0000259" key="4">
    <source>
        <dbReference type="Pfam" id="PF10566"/>
    </source>
</evidence>
<keyword evidence="8" id="KW-1185">Reference proteome</keyword>
<dbReference type="STRING" id="1121097.GCA_000428125_01125"/>
<gene>
    <name evidence="7" type="ORF">JCM15093_476</name>
</gene>
<comment type="subunit">
    <text evidence="2">Monomer.</text>
</comment>
<dbReference type="eggNOG" id="COG3023">
    <property type="taxonomic scope" value="Bacteria"/>
</dbReference>
<dbReference type="InterPro" id="IPR014718">
    <property type="entry name" value="GH-type_carb-bd"/>
</dbReference>
<evidence type="ECO:0000256" key="3">
    <source>
        <dbReference type="ARBA" id="ARBA00022837"/>
    </source>
</evidence>
<comment type="cofactor">
    <cofactor evidence="1">
        <name>Ca(2+)</name>
        <dbReference type="ChEBI" id="CHEBI:29108"/>
    </cofactor>
</comment>
<evidence type="ECO:0000313" key="7">
    <source>
        <dbReference type="EMBL" id="GAK35385.1"/>
    </source>
</evidence>
<accession>A0A069CZ26</accession>
<evidence type="ECO:0000313" key="8">
    <source>
        <dbReference type="Proteomes" id="UP000027601"/>
    </source>
</evidence>
<feature type="domain" description="Glycosyl-hydrolase 97 N-terminal" evidence="5">
    <location>
        <begin position="33"/>
        <end position="278"/>
    </location>
</feature>
<protein>
    <submittedName>
        <fullName evidence="7">Alpha-glucosidase</fullName>
    </submittedName>
</protein>
<feature type="domain" description="Glycosyl-hydrolase 97 C-terminal oligomerisation" evidence="6">
    <location>
        <begin position="561"/>
        <end position="662"/>
    </location>
</feature>
<proteinExistence type="predicted"/>
<dbReference type="Pfam" id="PF14509">
    <property type="entry name" value="GH97_C"/>
    <property type="match status" value="1"/>
</dbReference>
<dbReference type="Gene3D" id="3.20.20.70">
    <property type="entry name" value="Aldolase class I"/>
    <property type="match status" value="1"/>
</dbReference>
<name>A0A069CZ26_9BACE</name>
<dbReference type="GO" id="GO:0030246">
    <property type="term" value="F:carbohydrate binding"/>
    <property type="evidence" value="ECO:0007669"/>
    <property type="project" value="InterPro"/>
</dbReference>
<sequence length="667" mass="76134">MTKFYISTMKQRLLATLVIAAFYLLPLMAQEHISSPNGKIQLSVGLKSGRPYYELKYHDRNIFNTSFLGYKLSDGNLDSDFKIISCTRTTKDETWQQVWGEEEFVKNHYNELTIHLQQKKGLKRKLDIVFRIFDDGIGFRYIIPEQKTLNTIIINEEETQFALAHDAEAWSIPSNHTEYFEGIYRKSLISTKDTVCTPLTIEYEPDIYLSIHEAALNDYASLNLTPRGNTLTSALTPWSNGIKVYGNKNLMSPWRTVIVVQKATDLLLSRIMLNLNDPCKIEDTSWIKPGKYIGIWWSIHKKKNTWEMGPNHGATTANVKRYIDFAARHGFSGILAEGWNPGWGNGEKITYQKSYPDFNIEEVNQYARSKGVRFIGHMESWGNSKLIETEMDSVFRWFHSMDMNTVKTGYVGHKFDGKELSKSQYGIRHYRKVIETAARYHIMINNHEPAMPTGIQRTWPNLMTQEGVRGQEYNAWDKKGGNPPEHTATLPYTRGLAGPTDFTPAIFNFSEVIKGTRPHSTLAKQLAEFVIIYSPLQMAADEIENYEGQPALTFIENCPTTWSQMVVPNGKIGQYITIARKERNGDSWFLGSLTDNKARELDVRLDFLDADKKYTAIIYEDGPEADFETNPMAMSIRQIKVDCNSTLHLKLARSGGAAVQLKVASKL</sequence>
<dbReference type="InterPro" id="IPR029483">
    <property type="entry name" value="GH97_C"/>
</dbReference>
<comment type="caution">
    <text evidence="7">The sequence shown here is derived from an EMBL/GenBank/DDBJ whole genome shotgun (WGS) entry which is preliminary data.</text>
</comment>
<organism evidence="7 8">
    <name type="scientific">Bacteroides graminisolvens DSM 19988 = JCM 15093</name>
    <dbReference type="NCBI Taxonomy" id="1121097"/>
    <lineage>
        <taxon>Bacteria</taxon>
        <taxon>Pseudomonadati</taxon>
        <taxon>Bacteroidota</taxon>
        <taxon>Bacteroidia</taxon>
        <taxon>Bacteroidales</taxon>
        <taxon>Bacteroidaceae</taxon>
        <taxon>Bacteroides</taxon>
    </lineage>
</organism>
<keyword evidence="3" id="KW-0106">Calcium</keyword>
<dbReference type="PANTHER" id="PTHR35803">
    <property type="entry name" value="GLUCAN 1,4-ALPHA-GLUCOSIDASE SUSB-RELATED"/>
    <property type="match status" value="1"/>
</dbReference>
<dbReference type="InterPro" id="IPR052720">
    <property type="entry name" value="Glycosyl_hydrolase_97"/>
</dbReference>
<feature type="domain" description="Glycosyl-hydrolase 97 catalytic" evidence="4">
    <location>
        <begin position="296"/>
        <end position="468"/>
    </location>
</feature>
<dbReference type="Proteomes" id="UP000027601">
    <property type="component" value="Unassembled WGS sequence"/>
</dbReference>
<dbReference type="PANTHER" id="PTHR35803:SF1">
    <property type="entry name" value="GLUCAN 1,4-ALPHA-GLUCOSIDASE SUSB"/>
    <property type="match status" value="1"/>
</dbReference>
<dbReference type="InterPro" id="IPR019563">
    <property type="entry name" value="GH97_catalytic"/>
</dbReference>
<dbReference type="EMBL" id="BAJS01000002">
    <property type="protein sequence ID" value="GAK35385.1"/>
    <property type="molecule type" value="Genomic_DNA"/>
</dbReference>
<dbReference type="Pfam" id="PF14508">
    <property type="entry name" value="GH97_N"/>
    <property type="match status" value="1"/>
</dbReference>
<evidence type="ECO:0000259" key="5">
    <source>
        <dbReference type="Pfam" id="PF14508"/>
    </source>
</evidence>
<dbReference type="SUPFAM" id="SSF51445">
    <property type="entry name" value="(Trans)glycosidases"/>
    <property type="match status" value="1"/>
</dbReference>
<dbReference type="InterPro" id="IPR029486">
    <property type="entry name" value="GH97_N"/>
</dbReference>
<evidence type="ECO:0000259" key="6">
    <source>
        <dbReference type="Pfam" id="PF14509"/>
    </source>
</evidence>
<dbReference type="InterPro" id="IPR017853">
    <property type="entry name" value="GH"/>
</dbReference>
<dbReference type="Pfam" id="PF10566">
    <property type="entry name" value="Glyco_hydro_97"/>
    <property type="match status" value="1"/>
</dbReference>
<dbReference type="Gene3D" id="2.70.98.10">
    <property type="match status" value="1"/>
</dbReference>
<dbReference type="InterPro" id="IPR013785">
    <property type="entry name" value="Aldolase_TIM"/>
</dbReference>